<accession>A0A4D6HAD5</accession>
<organism evidence="10 11">
    <name type="scientific">Halapricum salinum</name>
    <dbReference type="NCBI Taxonomy" id="1457250"/>
    <lineage>
        <taxon>Archaea</taxon>
        <taxon>Methanobacteriati</taxon>
        <taxon>Methanobacteriota</taxon>
        <taxon>Stenosarchaea group</taxon>
        <taxon>Halobacteria</taxon>
        <taxon>Halobacteriales</taxon>
        <taxon>Haloarculaceae</taxon>
        <taxon>Halapricum</taxon>
    </lineage>
</organism>
<evidence type="ECO:0000256" key="6">
    <source>
        <dbReference type="ARBA" id="ARBA00022670"/>
    </source>
</evidence>
<dbReference type="Pfam" id="PF02073">
    <property type="entry name" value="Peptidase_M29"/>
    <property type="match status" value="1"/>
</dbReference>
<sequence length="362" mass="40806">MDPRIREHAEIIVNHSIDCEDGDHVVIDAHPVAEDLTTALVEAVADVGGHPLVIQERLGQRFRRAYLNNYDGEFETPEHTGALYEAMDAYIAIKGSDNETQLSDVDTETKADYERAYEPVRETRLNKPWNLTLYPAPANAQVAEMATEEYENFVWDAILKDWDAVREHQQEMADRLTEAEDVRIVSGDTLDVTMSVEGNKTLNDYGEANLPGGEVFTAPKKYSVEGEAYFDIPIYHEGHEIAGAHLVFEDGKVVEHSAEKNEDYLTDILDTDEGARYLGELGIGMNRDIDRFTRNILFDEKMGDTVHMAVGRAYPETVGEDNEQNSSAVHVDMIADMSENSYIELDGEVVQRDGAFWFEDDF</sequence>
<keyword evidence="7" id="KW-0479">Metal-binding</keyword>
<dbReference type="Proteomes" id="UP000296706">
    <property type="component" value="Chromosome"/>
</dbReference>
<keyword evidence="5 10" id="KW-0031">Aminopeptidase</keyword>
<comment type="similarity">
    <text evidence="4">Belongs to the peptidase M29 family.</text>
</comment>
<dbReference type="GO" id="GO:0006508">
    <property type="term" value="P:proteolysis"/>
    <property type="evidence" value="ECO:0007669"/>
    <property type="project" value="UniProtKB-KW"/>
</dbReference>
<dbReference type="GO" id="GO:0008237">
    <property type="term" value="F:metallopeptidase activity"/>
    <property type="evidence" value="ECO:0007669"/>
    <property type="project" value="UniProtKB-KW"/>
</dbReference>
<dbReference type="InterPro" id="IPR035097">
    <property type="entry name" value="M29_N-terminal"/>
</dbReference>
<dbReference type="PANTHER" id="PTHR34448">
    <property type="entry name" value="AMINOPEPTIDASE"/>
    <property type="match status" value="1"/>
</dbReference>
<evidence type="ECO:0000256" key="1">
    <source>
        <dbReference type="ARBA" id="ARBA00001941"/>
    </source>
</evidence>
<gene>
    <name evidence="10" type="ORF">DV733_04210</name>
</gene>
<dbReference type="GO" id="GO:0004177">
    <property type="term" value="F:aminopeptidase activity"/>
    <property type="evidence" value="ECO:0007669"/>
    <property type="project" value="UniProtKB-KW"/>
</dbReference>
<evidence type="ECO:0000256" key="5">
    <source>
        <dbReference type="ARBA" id="ARBA00022438"/>
    </source>
</evidence>
<evidence type="ECO:0000256" key="2">
    <source>
        <dbReference type="ARBA" id="ARBA00001946"/>
    </source>
</evidence>
<comment type="cofactor">
    <cofactor evidence="3">
        <name>Zn(2+)</name>
        <dbReference type="ChEBI" id="CHEBI:29105"/>
    </cofactor>
</comment>
<keyword evidence="11" id="KW-1185">Reference proteome</keyword>
<dbReference type="KEGG" id="hsn:DV733_04210"/>
<evidence type="ECO:0000313" key="11">
    <source>
        <dbReference type="Proteomes" id="UP000296706"/>
    </source>
</evidence>
<dbReference type="InterPro" id="IPR052170">
    <property type="entry name" value="M29_Exopeptidase"/>
</dbReference>
<name>A0A4D6HAD5_9EURY</name>
<dbReference type="GeneID" id="39847041"/>
<comment type="cofactor">
    <cofactor evidence="1">
        <name>Co(2+)</name>
        <dbReference type="ChEBI" id="CHEBI:48828"/>
    </cofactor>
</comment>
<dbReference type="AlphaFoldDB" id="A0A4D6HAD5"/>
<evidence type="ECO:0000313" key="10">
    <source>
        <dbReference type="EMBL" id="QCC50491.1"/>
    </source>
</evidence>
<dbReference type="RefSeq" id="WP_049993937.1">
    <property type="nucleotide sequence ID" value="NZ_CP031310.1"/>
</dbReference>
<dbReference type="PANTHER" id="PTHR34448:SF1">
    <property type="entry name" value="BLL6088 PROTEIN"/>
    <property type="match status" value="1"/>
</dbReference>
<dbReference type="EMBL" id="CP031310">
    <property type="protein sequence ID" value="QCC50491.1"/>
    <property type="molecule type" value="Genomic_DNA"/>
</dbReference>
<dbReference type="Gene3D" id="3.40.1830.10">
    <property type="entry name" value="Thermophilic metalloprotease (M29)"/>
    <property type="match status" value="1"/>
</dbReference>
<dbReference type="STRING" id="1457250.GCA_000755225_03144"/>
<protein>
    <submittedName>
        <fullName evidence="10">Aminopeptidase</fullName>
    </submittedName>
</protein>
<keyword evidence="9" id="KW-0482">Metalloprotease</keyword>
<keyword evidence="8" id="KW-0378">Hydrolase</keyword>
<dbReference type="SUPFAM" id="SSF144052">
    <property type="entry name" value="Thermophilic metalloprotease-like"/>
    <property type="match status" value="1"/>
</dbReference>
<dbReference type="InterPro" id="IPR000787">
    <property type="entry name" value="Peptidase_M29"/>
</dbReference>
<evidence type="ECO:0000256" key="9">
    <source>
        <dbReference type="ARBA" id="ARBA00023049"/>
    </source>
</evidence>
<dbReference type="OrthoDB" id="145069at2157"/>
<comment type="cofactor">
    <cofactor evidence="2">
        <name>Mg(2+)</name>
        <dbReference type="ChEBI" id="CHEBI:18420"/>
    </cofactor>
</comment>
<evidence type="ECO:0000256" key="7">
    <source>
        <dbReference type="ARBA" id="ARBA00022723"/>
    </source>
</evidence>
<evidence type="ECO:0000256" key="4">
    <source>
        <dbReference type="ARBA" id="ARBA00008236"/>
    </source>
</evidence>
<keyword evidence="6" id="KW-0645">Protease</keyword>
<evidence type="ECO:0000256" key="3">
    <source>
        <dbReference type="ARBA" id="ARBA00001947"/>
    </source>
</evidence>
<proteinExistence type="inferred from homology"/>
<evidence type="ECO:0000256" key="8">
    <source>
        <dbReference type="ARBA" id="ARBA00022801"/>
    </source>
</evidence>
<reference evidence="10 11" key="1">
    <citation type="journal article" date="2019" name="Nat. Commun.">
        <title>A new type of DNA phosphorothioation-based antiviral system in archaea.</title>
        <authorList>
            <person name="Xiong L."/>
            <person name="Liu S."/>
            <person name="Chen S."/>
            <person name="Xiao Y."/>
            <person name="Zhu B."/>
            <person name="Gao Y."/>
            <person name="Zhang Y."/>
            <person name="Chen B."/>
            <person name="Luo J."/>
            <person name="Deng Z."/>
            <person name="Chen X."/>
            <person name="Wang L."/>
            <person name="Chen S."/>
        </authorList>
    </citation>
    <scope>NUCLEOTIDE SEQUENCE [LARGE SCALE GENOMIC DNA]</scope>
    <source>
        <strain evidence="10 11">CBA1105</strain>
    </source>
</reference>
<dbReference type="GO" id="GO:0046872">
    <property type="term" value="F:metal ion binding"/>
    <property type="evidence" value="ECO:0007669"/>
    <property type="project" value="UniProtKB-KW"/>
</dbReference>